<dbReference type="InterPro" id="IPR001245">
    <property type="entry name" value="Ser-Thr/Tyr_kinase_cat_dom"/>
</dbReference>
<dbReference type="GO" id="GO:0005524">
    <property type="term" value="F:ATP binding"/>
    <property type="evidence" value="ECO:0007669"/>
    <property type="project" value="UniProtKB-KW"/>
</dbReference>
<keyword evidence="5" id="KW-1185">Reference proteome</keyword>
<dbReference type="GO" id="GO:0140662">
    <property type="term" value="F:ATP-dependent protein folding chaperone"/>
    <property type="evidence" value="ECO:0007669"/>
    <property type="project" value="InterPro"/>
</dbReference>
<name>A0A8T0IPZ3_CERPU</name>
<dbReference type="InterPro" id="IPR011009">
    <property type="entry name" value="Kinase-like_dom_sf"/>
</dbReference>
<dbReference type="InterPro" id="IPR000719">
    <property type="entry name" value="Prot_kinase_dom"/>
</dbReference>
<evidence type="ECO:0000256" key="1">
    <source>
        <dbReference type="ARBA" id="ARBA00022741"/>
    </source>
</evidence>
<keyword evidence="1" id="KW-0547">Nucleotide-binding</keyword>
<dbReference type="CDD" id="cd13999">
    <property type="entry name" value="STKc_MAP3K-like"/>
    <property type="match status" value="1"/>
</dbReference>
<dbReference type="Gene3D" id="1.10.510.10">
    <property type="entry name" value="Transferase(Phosphotransferase) domain 1"/>
    <property type="match status" value="1"/>
</dbReference>
<dbReference type="GO" id="GO:0004672">
    <property type="term" value="F:protein kinase activity"/>
    <property type="evidence" value="ECO:0007669"/>
    <property type="project" value="InterPro"/>
</dbReference>
<keyword evidence="2" id="KW-0067">ATP-binding</keyword>
<dbReference type="SMART" id="SM00220">
    <property type="entry name" value="S_TKc"/>
    <property type="match status" value="1"/>
</dbReference>
<dbReference type="Pfam" id="PF00012">
    <property type="entry name" value="HSP70"/>
    <property type="match status" value="1"/>
</dbReference>
<dbReference type="EMBL" id="CM026423">
    <property type="protein sequence ID" value="KAG0585084.1"/>
    <property type="molecule type" value="Genomic_DNA"/>
</dbReference>
<protein>
    <recommendedName>
        <fullName evidence="3">Protein kinase domain-containing protein</fullName>
    </recommendedName>
</protein>
<dbReference type="PANTHER" id="PTHR14187">
    <property type="entry name" value="ALPHA KINASE/ELONGATION FACTOR 2 KINASE"/>
    <property type="match status" value="1"/>
</dbReference>
<dbReference type="Gene3D" id="3.30.420.40">
    <property type="match status" value="1"/>
</dbReference>
<dbReference type="Proteomes" id="UP000822688">
    <property type="component" value="Chromosome 3"/>
</dbReference>
<dbReference type="PROSITE" id="PS00108">
    <property type="entry name" value="PROTEIN_KINASE_ST"/>
    <property type="match status" value="1"/>
</dbReference>
<sequence>MAQLMSKILSGLFNSKPSGEAESTEQHLGLAYSKMCMERAKKLTLRNHSISPKFNFEQCKYLVDKLNKAIDSADSFLSLIKTGFYWFPSQEDAANCLEVFKLLYALATEVENFVQICSKDAWIQAAVTLSNVSEHISFIGFNLMLWTVHFSEVTQLRGRRSLTLTQVDGIFKAEVEIVKVKASLDRETMLTNLHDVLQTQKQSSTEYQLAVLLLGRLDKSKKVPGGNSPGSSQASLSETISRSLQRMESLGKGSAGTVYRAKWLGAEVAQKTFYGPNFPDFEKEVSILAGLSHPNIASLLYCDKDKRECSIVMELMDEDLFSLIQRRLQSNKTLEFPFGILEAVDIMHQVGEGMRYLHGMKIVHRDLKSMNILVKYVRGAELEIEYVLAKVADFGMSKTKEKSMTFSNQTLNMGTSRWMAPETIKVCNSASRVEMADGQATVLKYPFKSDIYSFGMVCYEILTGDMPFSSTCSLSDVKKMVLLGGRPPLPYECPLALKRLIERCWSPDASKRPRFDDICSELRYLKYLLLMPSALKNVPRPALNRPVSRNVPLPGHDTAAVPIELSIPIGFKREAQAQWLVGLDIGTTYSGFAFAKGSHGQVCVNYDYPYAEKPYWKALTALYYKLKTPGLVSHCASWGHLAQLEYLANNVPDAEHGFYVADFKLLLPKELNMFPMPGSLPHPLTVETIITDYLKHIGELALTQIKHQEDEESFSRDTVQWCVAVPSTWNETTKEQMRTCMVNAGLVSPGEIKESVKIVLKAEAASYYCHTQLFVSLNVKDKIMVVDIGGSTVDTVMQEVLGSGNDFSVQELTDQRCSSGLCGGTLVDELFMKFLFMTIGCLESYLRKDNPSYELHLLNRWEEIKCLFGHDANELYEISIPDELARKWEAFENIGFSRRGSYSSIMLSRKNLEYIFDPVVDEILNLIAAQLLQVEGKFKAMFVVGGFAGSPYLMQRIRSCFSREIQRVQHIYCPYDPGSAIMQGAIMLAFP</sequence>
<dbReference type="PROSITE" id="PS50011">
    <property type="entry name" value="PROTEIN_KINASE_DOM"/>
    <property type="match status" value="1"/>
</dbReference>
<comment type="caution">
    <text evidence="4">The sequence shown here is derived from an EMBL/GenBank/DDBJ whole genome shotgun (WGS) entry which is preliminary data.</text>
</comment>
<evidence type="ECO:0000256" key="2">
    <source>
        <dbReference type="ARBA" id="ARBA00022840"/>
    </source>
</evidence>
<dbReference type="Pfam" id="PF07714">
    <property type="entry name" value="PK_Tyr_Ser-Thr"/>
    <property type="match status" value="1"/>
</dbReference>
<dbReference type="EMBL" id="CM026423">
    <property type="protein sequence ID" value="KAG0585085.1"/>
    <property type="molecule type" value="Genomic_DNA"/>
</dbReference>
<accession>A0A8T0IPZ3</accession>
<dbReference type="InterPro" id="IPR043129">
    <property type="entry name" value="ATPase_NBD"/>
</dbReference>
<feature type="domain" description="Protein kinase" evidence="3">
    <location>
        <begin position="244"/>
        <end position="525"/>
    </location>
</feature>
<dbReference type="InterPro" id="IPR008271">
    <property type="entry name" value="Ser/Thr_kinase_AS"/>
</dbReference>
<dbReference type="PANTHER" id="PTHR14187:SF5">
    <property type="entry name" value="HEAT SHOCK 70 KDA PROTEIN 12A"/>
    <property type="match status" value="1"/>
</dbReference>
<evidence type="ECO:0000259" key="3">
    <source>
        <dbReference type="PROSITE" id="PS50011"/>
    </source>
</evidence>
<dbReference type="InterPro" id="IPR013126">
    <property type="entry name" value="Hsp_70_fam"/>
</dbReference>
<proteinExistence type="predicted"/>
<reference evidence="4" key="1">
    <citation type="submission" date="2020-06" db="EMBL/GenBank/DDBJ databases">
        <title>WGS assembly of Ceratodon purpureus strain R40.</title>
        <authorList>
            <person name="Carey S.B."/>
            <person name="Jenkins J."/>
            <person name="Shu S."/>
            <person name="Lovell J.T."/>
            <person name="Sreedasyam A."/>
            <person name="Maumus F."/>
            <person name="Tiley G.P."/>
            <person name="Fernandez-Pozo N."/>
            <person name="Barry K."/>
            <person name="Chen C."/>
            <person name="Wang M."/>
            <person name="Lipzen A."/>
            <person name="Daum C."/>
            <person name="Saski C.A."/>
            <person name="Payton A.C."/>
            <person name="Mcbreen J.C."/>
            <person name="Conrad R.E."/>
            <person name="Kollar L.M."/>
            <person name="Olsson S."/>
            <person name="Huttunen S."/>
            <person name="Landis J.B."/>
            <person name="Wickett N.J."/>
            <person name="Johnson M.G."/>
            <person name="Rensing S.A."/>
            <person name="Grimwood J."/>
            <person name="Schmutz J."/>
            <person name="Mcdaniel S.F."/>
        </authorList>
    </citation>
    <scope>NUCLEOTIDE SEQUENCE</scope>
    <source>
        <strain evidence="4">R40</strain>
    </source>
</reference>
<organism evidence="4 5">
    <name type="scientific">Ceratodon purpureus</name>
    <name type="common">Fire moss</name>
    <name type="synonym">Dicranum purpureum</name>
    <dbReference type="NCBI Taxonomy" id="3225"/>
    <lineage>
        <taxon>Eukaryota</taxon>
        <taxon>Viridiplantae</taxon>
        <taxon>Streptophyta</taxon>
        <taxon>Embryophyta</taxon>
        <taxon>Bryophyta</taxon>
        <taxon>Bryophytina</taxon>
        <taxon>Bryopsida</taxon>
        <taxon>Dicranidae</taxon>
        <taxon>Pseudoditrichales</taxon>
        <taxon>Ditrichaceae</taxon>
        <taxon>Ceratodon</taxon>
    </lineage>
</organism>
<gene>
    <name evidence="4" type="ORF">KC19_3G256800</name>
</gene>
<dbReference type="AlphaFoldDB" id="A0A8T0IPZ3"/>
<dbReference type="SUPFAM" id="SSF56112">
    <property type="entry name" value="Protein kinase-like (PK-like)"/>
    <property type="match status" value="1"/>
</dbReference>
<dbReference type="SUPFAM" id="SSF53067">
    <property type="entry name" value="Actin-like ATPase domain"/>
    <property type="match status" value="2"/>
</dbReference>
<evidence type="ECO:0000313" key="4">
    <source>
        <dbReference type="EMBL" id="KAG0585085.1"/>
    </source>
</evidence>
<evidence type="ECO:0000313" key="5">
    <source>
        <dbReference type="Proteomes" id="UP000822688"/>
    </source>
</evidence>